<dbReference type="STRING" id="1577792.QX51_04345"/>
<reference evidence="1 2" key="1">
    <citation type="submission" date="2014-12" db="EMBL/GenBank/DDBJ databases">
        <title>Draft genome sequence of Terrisporobacter sp. 08-306576, isolated from the blood culture of a bacteremia patient.</title>
        <authorList>
            <person name="Lund L.C."/>
            <person name="Sydenham T.V."/>
            <person name="Hogh S.V."/>
            <person name="Skov M.N."/>
            <person name="Kemp M."/>
            <person name="Justesen U.S."/>
        </authorList>
    </citation>
    <scope>NUCLEOTIDE SEQUENCE [LARGE SCALE GENOMIC DNA]</scope>
    <source>
        <strain evidence="1 2">08-306576</strain>
    </source>
</reference>
<organism evidence="1 2">
    <name type="scientific">Terrisporobacter othiniensis</name>
    <dbReference type="NCBI Taxonomy" id="1577792"/>
    <lineage>
        <taxon>Bacteria</taxon>
        <taxon>Bacillati</taxon>
        <taxon>Bacillota</taxon>
        <taxon>Clostridia</taxon>
        <taxon>Peptostreptococcales</taxon>
        <taxon>Peptostreptococcaceae</taxon>
        <taxon>Terrisporobacter</taxon>
    </lineage>
</organism>
<comment type="caution">
    <text evidence="1">The sequence shown here is derived from an EMBL/GenBank/DDBJ whole genome shotgun (WGS) entry which is preliminary data.</text>
</comment>
<proteinExistence type="predicted"/>
<accession>A0A0B3VZG4</accession>
<evidence type="ECO:0000313" key="2">
    <source>
        <dbReference type="Proteomes" id="UP000031189"/>
    </source>
</evidence>
<dbReference type="RefSeq" id="WP_039678689.1">
    <property type="nucleotide sequence ID" value="NZ_JAXECK010000017.1"/>
</dbReference>
<name>A0A0B3VZG4_9FIRM</name>
<evidence type="ECO:0000313" key="1">
    <source>
        <dbReference type="EMBL" id="KHS58168.1"/>
    </source>
</evidence>
<gene>
    <name evidence="1" type="ORF">QX51_04345</name>
</gene>
<keyword evidence="2" id="KW-1185">Reference proteome</keyword>
<sequence length="145" mass="16915">MRKKALINFFKEEEREEKYFKCTVIILIYLLIFQSYTSIKSINNLKEDINNTKTIVQSNVEQAVEKKKSTLVNDTNEIYNLLGFSNVERLSVENNKVSIEGKCKSLEILDKLKSMDNIKNFSVTNVENKNNKLYFHAIYEIGGFE</sequence>
<dbReference type="EMBL" id="JWHR01000047">
    <property type="protein sequence ID" value="KHS58168.1"/>
    <property type="molecule type" value="Genomic_DNA"/>
</dbReference>
<dbReference type="AlphaFoldDB" id="A0A0B3VZG4"/>
<protein>
    <recommendedName>
        <fullName evidence="3">Fimbrial protein</fullName>
    </recommendedName>
</protein>
<evidence type="ECO:0008006" key="3">
    <source>
        <dbReference type="Google" id="ProtNLM"/>
    </source>
</evidence>
<dbReference type="Proteomes" id="UP000031189">
    <property type="component" value="Unassembled WGS sequence"/>
</dbReference>
<dbReference type="OrthoDB" id="1752438at2"/>